<dbReference type="PANTHER" id="PTHR36024:SF1">
    <property type="entry name" value="OS11G0246900 PROTEIN"/>
    <property type="match status" value="1"/>
</dbReference>
<name>A0ABP0THB8_9BRYO</name>
<dbReference type="InterPro" id="IPR044956">
    <property type="entry name" value="SKIP35"/>
</dbReference>
<evidence type="ECO:0008006" key="3">
    <source>
        <dbReference type="Google" id="ProtNLM"/>
    </source>
</evidence>
<sequence length="655" mass="71299">MQITVDKTKTMELGLSSIAAEAVGNMRQRICVPPSTSEEELNCALLRAASKGRDRLLNVLIDAGATNLVGAMTCAGWSGHIHVVDALVKRAESVAFGAAFVGALVGLRKEMLDHVVQIADAEGLDRCLLMGAARIWSCTSEEEVNFLLYALESVATAGARNFHRALQISCCDAVIEYWNGSLFESKAKVLQRLIMLGSSRMTAEYFGRILLTICVTFLCKLLRNCSRRSLSSTSSNPSSSSSSSSTTTTTTTDLFHWSSSSSSEIQQQTSSDLRLTLPSLKKSQPSFPEEIVQDMLKILSVVCKSGAAELIGPRLMDLATSSSDDIESLLQLSPCHHHHQQQQDCSKKKKQAAGGSSSYGSCGGAGICASCSCQWPLKMMKYLLVECGIRHLSSTVIVLSIFQAARLNVLLPVVQCFLEHGDCVHASSAYLDMAVTFGQTAAIRYLLGVTPRVLTKAEITQVVRDAASNTRGPPRGPEGVLFVLHSNFLDDVEATLAEATALAELPETDFAVKKRLKEEWSQQAFEAGMRAGQLHLLNWVRIKERGRSCLRVGELPVEIQLAIVYLPLYKSCCRAPGCLLSQRQRGELVAAVSQLQHHGRGNKSSAVVSEASLLAADKVTLLRFLEDRMPDWCREADRVQSKNDAESLGNLFHKV</sequence>
<evidence type="ECO:0000313" key="2">
    <source>
        <dbReference type="Proteomes" id="UP001497512"/>
    </source>
</evidence>
<dbReference type="PANTHER" id="PTHR36024">
    <property type="entry name" value="ANKYRIN REPEAT PROTEIN SKIP35"/>
    <property type="match status" value="1"/>
</dbReference>
<reference evidence="1" key="1">
    <citation type="submission" date="2024-02" db="EMBL/GenBank/DDBJ databases">
        <authorList>
            <consortium name="ELIXIR-Norway"/>
            <consortium name="Elixir Norway"/>
        </authorList>
    </citation>
    <scope>NUCLEOTIDE SEQUENCE</scope>
</reference>
<dbReference type="Proteomes" id="UP001497512">
    <property type="component" value="Chromosome 11"/>
</dbReference>
<proteinExistence type="predicted"/>
<keyword evidence="2" id="KW-1185">Reference proteome</keyword>
<accession>A0ABP0THB8</accession>
<evidence type="ECO:0000313" key="1">
    <source>
        <dbReference type="EMBL" id="CAK9196677.1"/>
    </source>
</evidence>
<protein>
    <recommendedName>
        <fullName evidence="3">Ankyrin repeat protein</fullName>
    </recommendedName>
</protein>
<organism evidence="1 2">
    <name type="scientific">Sphagnum troendelagicum</name>
    <dbReference type="NCBI Taxonomy" id="128251"/>
    <lineage>
        <taxon>Eukaryota</taxon>
        <taxon>Viridiplantae</taxon>
        <taxon>Streptophyta</taxon>
        <taxon>Embryophyta</taxon>
        <taxon>Bryophyta</taxon>
        <taxon>Sphagnophytina</taxon>
        <taxon>Sphagnopsida</taxon>
        <taxon>Sphagnales</taxon>
        <taxon>Sphagnaceae</taxon>
        <taxon>Sphagnum</taxon>
    </lineage>
</organism>
<dbReference type="EMBL" id="OZ019903">
    <property type="protein sequence ID" value="CAK9196677.1"/>
    <property type="molecule type" value="Genomic_DNA"/>
</dbReference>
<gene>
    <name evidence="1" type="ORF">CSSPTR1EN2_LOCUS3593</name>
</gene>